<dbReference type="EMBL" id="JARIHO010000051">
    <property type="protein sequence ID" value="KAJ7321357.1"/>
    <property type="molecule type" value="Genomic_DNA"/>
</dbReference>
<sequence>MATQGPMSPYCVQEYPITTWAVLRRPCLRTAVLAMAVAIYGTVASPIWHGAKYINHSVTPPLFLPSHHPPSSLRRAWQPVAALPYLEVTLQLGAVVHYMCIPYQLRRIHVLT</sequence>
<keyword evidence="2" id="KW-1185">Reference proteome</keyword>
<proteinExistence type="predicted"/>
<reference evidence="1" key="1">
    <citation type="submission" date="2023-03" db="EMBL/GenBank/DDBJ databases">
        <title>Massive genome expansion in bonnet fungi (Mycena s.s.) driven by repeated elements and novel gene families across ecological guilds.</title>
        <authorList>
            <consortium name="Lawrence Berkeley National Laboratory"/>
            <person name="Harder C.B."/>
            <person name="Miyauchi S."/>
            <person name="Viragh M."/>
            <person name="Kuo A."/>
            <person name="Thoen E."/>
            <person name="Andreopoulos B."/>
            <person name="Lu D."/>
            <person name="Skrede I."/>
            <person name="Drula E."/>
            <person name="Henrissat B."/>
            <person name="Morin E."/>
            <person name="Kohler A."/>
            <person name="Barry K."/>
            <person name="LaButti K."/>
            <person name="Morin E."/>
            <person name="Salamov A."/>
            <person name="Lipzen A."/>
            <person name="Mereny Z."/>
            <person name="Hegedus B."/>
            <person name="Baldrian P."/>
            <person name="Stursova M."/>
            <person name="Weitz H."/>
            <person name="Taylor A."/>
            <person name="Grigoriev I.V."/>
            <person name="Nagy L.G."/>
            <person name="Martin F."/>
            <person name="Kauserud H."/>
        </authorList>
    </citation>
    <scope>NUCLEOTIDE SEQUENCE</scope>
    <source>
        <strain evidence="1">CBHHK002</strain>
    </source>
</reference>
<dbReference type="AlphaFoldDB" id="A0AAD6ZFV1"/>
<evidence type="ECO:0000313" key="2">
    <source>
        <dbReference type="Proteomes" id="UP001218218"/>
    </source>
</evidence>
<protein>
    <submittedName>
        <fullName evidence="1">Uncharacterized protein</fullName>
    </submittedName>
</protein>
<organism evidence="1 2">
    <name type="scientific">Mycena albidolilacea</name>
    <dbReference type="NCBI Taxonomy" id="1033008"/>
    <lineage>
        <taxon>Eukaryota</taxon>
        <taxon>Fungi</taxon>
        <taxon>Dikarya</taxon>
        <taxon>Basidiomycota</taxon>
        <taxon>Agaricomycotina</taxon>
        <taxon>Agaricomycetes</taxon>
        <taxon>Agaricomycetidae</taxon>
        <taxon>Agaricales</taxon>
        <taxon>Marasmiineae</taxon>
        <taxon>Mycenaceae</taxon>
        <taxon>Mycena</taxon>
    </lineage>
</organism>
<gene>
    <name evidence="1" type="ORF">DFH08DRAFT_970209</name>
</gene>
<comment type="caution">
    <text evidence="1">The sequence shown here is derived from an EMBL/GenBank/DDBJ whole genome shotgun (WGS) entry which is preliminary data.</text>
</comment>
<evidence type="ECO:0000313" key="1">
    <source>
        <dbReference type="EMBL" id="KAJ7321357.1"/>
    </source>
</evidence>
<name>A0AAD6ZFV1_9AGAR</name>
<accession>A0AAD6ZFV1</accession>
<dbReference type="Proteomes" id="UP001218218">
    <property type="component" value="Unassembled WGS sequence"/>
</dbReference>